<feature type="chain" id="PRO_5015684236" evidence="1">
    <location>
        <begin position="20"/>
        <end position="124"/>
    </location>
</feature>
<dbReference type="InterPro" id="IPR050229">
    <property type="entry name" value="GlpE_sulfurtransferase"/>
</dbReference>
<dbReference type="Pfam" id="PF00581">
    <property type="entry name" value="Rhodanese"/>
    <property type="match status" value="1"/>
</dbReference>
<dbReference type="PANTHER" id="PTHR43031:SF1">
    <property type="entry name" value="PYRIDINE NUCLEOTIDE-DISULPHIDE OXIDOREDUCTASE"/>
    <property type="match status" value="1"/>
</dbReference>
<reference evidence="3 4" key="1">
    <citation type="submission" date="2016-11" db="EMBL/GenBank/DDBJ databases">
        <title>Trade-off between light-utilization and light-protection in marine flavobacteria.</title>
        <authorList>
            <person name="Kumagai Y."/>
        </authorList>
    </citation>
    <scope>NUCLEOTIDE SEQUENCE [LARGE SCALE GENOMIC DNA]</scope>
    <source>
        <strain evidence="3 4">JCM 17109</strain>
    </source>
</reference>
<keyword evidence="1" id="KW-0732">Signal</keyword>
<evidence type="ECO:0000313" key="3">
    <source>
        <dbReference type="EMBL" id="PRP65643.1"/>
    </source>
</evidence>
<dbReference type="Proteomes" id="UP000239532">
    <property type="component" value="Unassembled WGS sequence"/>
</dbReference>
<keyword evidence="4" id="KW-1185">Reference proteome</keyword>
<dbReference type="PANTHER" id="PTHR43031">
    <property type="entry name" value="FAD-DEPENDENT OXIDOREDUCTASE"/>
    <property type="match status" value="1"/>
</dbReference>
<feature type="domain" description="Rhodanese" evidence="2">
    <location>
        <begin position="38"/>
        <end position="122"/>
    </location>
</feature>
<gene>
    <name evidence="3" type="ORF">BST86_00330</name>
</gene>
<dbReference type="InterPro" id="IPR001763">
    <property type="entry name" value="Rhodanese-like_dom"/>
</dbReference>
<dbReference type="SMART" id="SM00450">
    <property type="entry name" value="RHOD"/>
    <property type="match status" value="1"/>
</dbReference>
<dbReference type="PROSITE" id="PS50206">
    <property type="entry name" value="RHODANESE_3"/>
    <property type="match status" value="1"/>
</dbReference>
<comment type="caution">
    <text evidence="3">The sequence shown here is derived from an EMBL/GenBank/DDBJ whole genome shotgun (WGS) entry which is preliminary data.</text>
</comment>
<dbReference type="InterPro" id="IPR036873">
    <property type="entry name" value="Rhodanese-like_dom_sf"/>
</dbReference>
<dbReference type="Gene3D" id="3.40.250.10">
    <property type="entry name" value="Rhodanese-like domain"/>
    <property type="match status" value="1"/>
</dbReference>
<dbReference type="CDD" id="cd00158">
    <property type="entry name" value="RHOD"/>
    <property type="match status" value="1"/>
</dbReference>
<protein>
    <submittedName>
        <fullName evidence="3">Rhodanese</fullName>
    </submittedName>
</protein>
<dbReference type="EMBL" id="MQUC01000003">
    <property type="protein sequence ID" value="PRP65643.1"/>
    <property type="molecule type" value="Genomic_DNA"/>
</dbReference>
<proteinExistence type="predicted"/>
<organism evidence="3 4">
    <name type="scientific">Nonlabens agnitus</name>
    <dbReference type="NCBI Taxonomy" id="870484"/>
    <lineage>
        <taxon>Bacteria</taxon>
        <taxon>Pseudomonadati</taxon>
        <taxon>Bacteroidota</taxon>
        <taxon>Flavobacteriia</taxon>
        <taxon>Flavobacteriales</taxon>
        <taxon>Flavobacteriaceae</taxon>
        <taxon>Nonlabens</taxon>
    </lineage>
</organism>
<dbReference type="SUPFAM" id="SSF52821">
    <property type="entry name" value="Rhodanese/Cell cycle control phosphatase"/>
    <property type="match status" value="1"/>
</dbReference>
<evidence type="ECO:0000259" key="2">
    <source>
        <dbReference type="PROSITE" id="PS50206"/>
    </source>
</evidence>
<dbReference type="RefSeq" id="WP_105981539.1">
    <property type="nucleotide sequence ID" value="NZ_MQUC01000003.1"/>
</dbReference>
<evidence type="ECO:0000313" key="4">
    <source>
        <dbReference type="Proteomes" id="UP000239532"/>
    </source>
</evidence>
<sequence>MKNILIALLVLGFSSNIQAQSDSLVTVLSKKEFKEAITKNEVQLVDVRTSAEFGQGAIDGAINIDYFEKDQFKESFEQLNKSKPIYIYCRSGNRSGKAAIILEELGFTKIYDLKGGYLDWTKEE</sequence>
<evidence type="ECO:0000256" key="1">
    <source>
        <dbReference type="SAM" id="SignalP"/>
    </source>
</evidence>
<name>A0A2S9WQ82_9FLAO</name>
<feature type="signal peptide" evidence="1">
    <location>
        <begin position="1"/>
        <end position="19"/>
    </location>
</feature>
<accession>A0A2S9WQ82</accession>
<dbReference type="OrthoDB" id="9808735at2"/>
<dbReference type="AlphaFoldDB" id="A0A2S9WQ82"/>